<keyword evidence="1" id="KW-0732">Signal</keyword>
<evidence type="ECO:0000313" key="3">
    <source>
        <dbReference type="Proteomes" id="UP001470230"/>
    </source>
</evidence>
<comment type="caution">
    <text evidence="2">The sequence shown here is derived from an EMBL/GenBank/DDBJ whole genome shotgun (WGS) entry which is preliminary data.</text>
</comment>
<keyword evidence="3" id="KW-1185">Reference proteome</keyword>
<proteinExistence type="predicted"/>
<gene>
    <name evidence="2" type="ORF">M9Y10_001776</name>
</gene>
<evidence type="ECO:0000256" key="1">
    <source>
        <dbReference type="SAM" id="SignalP"/>
    </source>
</evidence>
<accession>A0ABR2L7X2</accession>
<dbReference type="EMBL" id="JAPFFF010000001">
    <property type="protein sequence ID" value="KAK8899460.1"/>
    <property type="molecule type" value="Genomic_DNA"/>
</dbReference>
<protein>
    <submittedName>
        <fullName evidence="2">Uncharacterized protein</fullName>
    </submittedName>
</protein>
<organism evidence="2 3">
    <name type="scientific">Tritrichomonas musculus</name>
    <dbReference type="NCBI Taxonomy" id="1915356"/>
    <lineage>
        <taxon>Eukaryota</taxon>
        <taxon>Metamonada</taxon>
        <taxon>Parabasalia</taxon>
        <taxon>Tritrichomonadida</taxon>
        <taxon>Tritrichomonadidae</taxon>
        <taxon>Tritrichomonas</taxon>
    </lineage>
</organism>
<dbReference type="Proteomes" id="UP001470230">
    <property type="component" value="Unassembled WGS sequence"/>
</dbReference>
<reference evidence="2 3" key="1">
    <citation type="submission" date="2024-04" db="EMBL/GenBank/DDBJ databases">
        <title>Tritrichomonas musculus Genome.</title>
        <authorList>
            <person name="Alves-Ferreira E."/>
            <person name="Grigg M."/>
            <person name="Lorenzi H."/>
            <person name="Galac M."/>
        </authorList>
    </citation>
    <scope>NUCLEOTIDE SEQUENCE [LARGE SCALE GENOMIC DNA]</scope>
    <source>
        <strain evidence="2 3">EAF2021</strain>
    </source>
</reference>
<name>A0ABR2L7X2_9EUKA</name>
<sequence length="98" mass="11488">MSKYIVKKFQLLKLVIVIWLIESIQTMNSLQEIRNDIDYLQSLANYLMLQLAYKGEKAIMDPNYQPDTETLSRARDTIQNYLDKTVEDENAPQKKSTD</sequence>
<evidence type="ECO:0000313" key="2">
    <source>
        <dbReference type="EMBL" id="KAK8899460.1"/>
    </source>
</evidence>
<feature type="chain" id="PRO_5045758807" evidence="1">
    <location>
        <begin position="27"/>
        <end position="98"/>
    </location>
</feature>
<feature type="signal peptide" evidence="1">
    <location>
        <begin position="1"/>
        <end position="26"/>
    </location>
</feature>